<dbReference type="EMBL" id="CP061800">
    <property type="protein sequence ID" value="QTA85103.1"/>
    <property type="molecule type" value="Genomic_DNA"/>
</dbReference>
<accession>A0A975BGZ0</accession>
<reference evidence="1" key="1">
    <citation type="journal article" date="2021" name="Microb. Physiol.">
        <title>Proteogenomic Insights into the Physiology of Marine, Sulfate-Reducing, Filamentous Desulfonema limicola and Desulfonema magnum.</title>
        <authorList>
            <person name="Schnaars V."/>
            <person name="Wohlbrand L."/>
            <person name="Scheve S."/>
            <person name="Hinrichs C."/>
            <person name="Reinhardt R."/>
            <person name="Rabus R."/>
        </authorList>
    </citation>
    <scope>NUCLEOTIDE SEQUENCE</scope>
    <source>
        <strain evidence="1">4be13</strain>
    </source>
</reference>
<organism evidence="1 2">
    <name type="scientific">Desulfonema magnum</name>
    <dbReference type="NCBI Taxonomy" id="45655"/>
    <lineage>
        <taxon>Bacteria</taxon>
        <taxon>Pseudomonadati</taxon>
        <taxon>Thermodesulfobacteriota</taxon>
        <taxon>Desulfobacteria</taxon>
        <taxon>Desulfobacterales</taxon>
        <taxon>Desulfococcaceae</taxon>
        <taxon>Desulfonema</taxon>
    </lineage>
</organism>
<proteinExistence type="predicted"/>
<name>A0A975BGZ0_9BACT</name>
<dbReference type="Proteomes" id="UP000663722">
    <property type="component" value="Chromosome"/>
</dbReference>
<gene>
    <name evidence="1" type="ORF">dnm_011070</name>
</gene>
<keyword evidence="2" id="KW-1185">Reference proteome</keyword>
<evidence type="ECO:0000313" key="1">
    <source>
        <dbReference type="EMBL" id="QTA85103.1"/>
    </source>
</evidence>
<protein>
    <submittedName>
        <fullName evidence="1">Uncharacterized protein</fullName>
    </submittedName>
</protein>
<dbReference type="KEGG" id="dmm:dnm_011070"/>
<dbReference type="AlphaFoldDB" id="A0A975BGZ0"/>
<sequence>MERSGTHHMLISGYAWWVPLRSIHPTLLIIFAGRSLQPRPKYFQANN</sequence>
<evidence type="ECO:0000313" key="2">
    <source>
        <dbReference type="Proteomes" id="UP000663722"/>
    </source>
</evidence>